<dbReference type="PROSITE" id="PS51257">
    <property type="entry name" value="PROKAR_LIPOPROTEIN"/>
    <property type="match status" value="1"/>
</dbReference>
<accession>A0A1T5E6F5</accession>
<dbReference type="EMBL" id="FUZA01000002">
    <property type="protein sequence ID" value="SKB79435.1"/>
    <property type="molecule type" value="Genomic_DNA"/>
</dbReference>
<sequence>MKRLLFLFISLTVWSACKEKAVDPSLRVRPVNLKILVKDKVYKLSWEEVRLICITAPCPDVADVEAEAYEVQITTEELGAFQTFATLSADKKSIDIPAAGRGEQLVARIVSKAEAAPPMNSNTVMATSGFLSQSAFYPGFGVSESVIGGDVTPDGKQAAYNILTQANSGEYTAPLYLAGLENEKPVDAKLVDKLGGAAKFSNDGKQLAYVSGTGNEISIYDIGSATTKRIPVENAAGMVGLDWSPDGKWLAFTTVSDLESRLWKIAAMGGSPVPLTPPMPVREANQIRPTDISWSPDGQFIAVSKARSESGQKLWRVAVSLYSPEGSGEVKYFETQPGWIDANPAFSPDGKQLAFLSTRTDSLAMSYSLWVRNVATGKVRRVELLPDIIPSDDYVPRWVGNERLVFMATQRGKRGYFSVFL</sequence>
<dbReference type="Proteomes" id="UP000190897">
    <property type="component" value="Unassembled WGS sequence"/>
</dbReference>
<dbReference type="InterPro" id="IPR011042">
    <property type="entry name" value="6-blade_b-propeller_TolB-like"/>
</dbReference>
<comment type="similarity">
    <text evidence="1">Belongs to the TolB family.</text>
</comment>
<dbReference type="RefSeq" id="WP_141110265.1">
    <property type="nucleotide sequence ID" value="NZ_FUZA01000002.1"/>
</dbReference>
<evidence type="ECO:0000313" key="3">
    <source>
        <dbReference type="Proteomes" id="UP000190897"/>
    </source>
</evidence>
<dbReference type="STRING" id="651661.SAMN05660293_02187"/>
<keyword evidence="3" id="KW-1185">Reference proteome</keyword>
<dbReference type="PANTHER" id="PTHR36842:SF1">
    <property type="entry name" value="PROTEIN TOLB"/>
    <property type="match status" value="1"/>
</dbReference>
<proteinExistence type="inferred from homology"/>
<dbReference type="Gene3D" id="2.120.10.30">
    <property type="entry name" value="TolB, C-terminal domain"/>
    <property type="match status" value="2"/>
</dbReference>
<dbReference type="PANTHER" id="PTHR36842">
    <property type="entry name" value="PROTEIN TOLB HOMOLOG"/>
    <property type="match status" value="1"/>
</dbReference>
<dbReference type="Pfam" id="PF07676">
    <property type="entry name" value="PD40"/>
    <property type="match status" value="2"/>
</dbReference>
<evidence type="ECO:0000313" key="2">
    <source>
        <dbReference type="EMBL" id="SKB79435.1"/>
    </source>
</evidence>
<dbReference type="OrthoDB" id="9815657at2"/>
<name>A0A1T5E6F5_9BACT</name>
<organism evidence="2 3">
    <name type="scientific">Dyadobacter psychrophilus</name>
    <dbReference type="NCBI Taxonomy" id="651661"/>
    <lineage>
        <taxon>Bacteria</taxon>
        <taxon>Pseudomonadati</taxon>
        <taxon>Bacteroidota</taxon>
        <taxon>Cytophagia</taxon>
        <taxon>Cytophagales</taxon>
        <taxon>Spirosomataceae</taxon>
        <taxon>Dyadobacter</taxon>
    </lineage>
</organism>
<gene>
    <name evidence="2" type="ORF">SAMN05660293_02187</name>
</gene>
<protein>
    <submittedName>
        <fullName evidence="2">WD40-like Beta Propeller Repeat</fullName>
    </submittedName>
</protein>
<evidence type="ECO:0000256" key="1">
    <source>
        <dbReference type="ARBA" id="ARBA00009820"/>
    </source>
</evidence>
<dbReference type="SUPFAM" id="SSF82171">
    <property type="entry name" value="DPP6 N-terminal domain-like"/>
    <property type="match status" value="1"/>
</dbReference>
<dbReference type="AlphaFoldDB" id="A0A1T5E6F5"/>
<dbReference type="InterPro" id="IPR011659">
    <property type="entry name" value="WD40"/>
</dbReference>
<reference evidence="3" key="1">
    <citation type="submission" date="2017-02" db="EMBL/GenBank/DDBJ databases">
        <authorList>
            <person name="Varghese N."/>
            <person name="Submissions S."/>
        </authorList>
    </citation>
    <scope>NUCLEOTIDE SEQUENCE [LARGE SCALE GENOMIC DNA]</scope>
    <source>
        <strain evidence="3">DSM 22270</strain>
    </source>
</reference>